<dbReference type="AlphaFoldDB" id="A0A7X2TRL3"/>
<sequence length="390" mass="46129">MLVIFYLMVNKDEMSYHVFMISSFPLDSKLKINELSRIFDSKSESYKLFWFGALLSKIREDKRELTFNELVDDMIATAWYMVSEFHLNLGPSDTMEKFILALQDSTTLKPTEEKGSIISFLNSNQFDFIEKTKKVLINEVPYRILSTMVDLNSDDWKKGSKARIEMINRNDGLIYKFGPYNGLNTKIYIDNDWAKYIKQNSVFFEGWYKYNLIEYLQKRNPAVPGIPDKIEPPIERKLVDISKFWKECLSFKSIREIYSKKTLNANDISIDHFIPWSYTVSDEFWNLHPTTKKINSSKSNNLPDWNIYFPLLCDLQYTSYLLIHKHPKLMDVFMNTSKNHFSSLEVKERLYLKKEHNKQSFSNALEEVLGPQYLAASSCGFKRWEYNYEF</sequence>
<evidence type="ECO:0000259" key="1">
    <source>
        <dbReference type="Pfam" id="PF13395"/>
    </source>
</evidence>
<dbReference type="Proteomes" id="UP000460549">
    <property type="component" value="Unassembled WGS sequence"/>
</dbReference>
<protein>
    <submittedName>
        <fullName evidence="2">HNH endonuclease</fullName>
    </submittedName>
</protein>
<gene>
    <name evidence="2" type="ORF">FYJ80_05560</name>
</gene>
<dbReference type="InterPro" id="IPR003615">
    <property type="entry name" value="HNH_nuc"/>
</dbReference>
<organism evidence="2 3">
    <name type="scientific">Bullifex porci</name>
    <dbReference type="NCBI Taxonomy" id="2606638"/>
    <lineage>
        <taxon>Bacteria</taxon>
        <taxon>Pseudomonadati</taxon>
        <taxon>Spirochaetota</taxon>
        <taxon>Spirochaetia</taxon>
        <taxon>Spirochaetales</taxon>
        <taxon>Spirochaetaceae</taxon>
        <taxon>Bullifex</taxon>
    </lineage>
</organism>
<dbReference type="GO" id="GO:0004519">
    <property type="term" value="F:endonuclease activity"/>
    <property type="evidence" value="ECO:0007669"/>
    <property type="project" value="UniProtKB-KW"/>
</dbReference>
<dbReference type="Pfam" id="PF13395">
    <property type="entry name" value="HNH_4"/>
    <property type="match status" value="1"/>
</dbReference>
<dbReference type="EMBL" id="VUNN01000008">
    <property type="protein sequence ID" value="MSU06245.1"/>
    <property type="molecule type" value="Genomic_DNA"/>
</dbReference>
<dbReference type="CDD" id="cd00085">
    <property type="entry name" value="HNHc"/>
    <property type="match status" value="1"/>
</dbReference>
<feature type="domain" description="HNH nuclease" evidence="1">
    <location>
        <begin position="257"/>
        <end position="303"/>
    </location>
</feature>
<keyword evidence="2" id="KW-0378">Hydrolase</keyword>
<keyword evidence="2" id="KW-0540">Nuclease</keyword>
<evidence type="ECO:0000313" key="3">
    <source>
        <dbReference type="Proteomes" id="UP000460549"/>
    </source>
</evidence>
<dbReference type="Gene3D" id="1.10.30.50">
    <property type="match status" value="1"/>
</dbReference>
<keyword evidence="3" id="KW-1185">Reference proteome</keyword>
<proteinExistence type="predicted"/>
<name>A0A7X2TRL3_9SPIO</name>
<keyword evidence="2" id="KW-0255">Endonuclease</keyword>
<comment type="caution">
    <text evidence="2">The sequence shown here is derived from an EMBL/GenBank/DDBJ whole genome shotgun (WGS) entry which is preliminary data.</text>
</comment>
<accession>A0A7X2TRL3</accession>
<evidence type="ECO:0000313" key="2">
    <source>
        <dbReference type="EMBL" id="MSU06245.1"/>
    </source>
</evidence>
<reference evidence="2 3" key="1">
    <citation type="submission" date="2019-08" db="EMBL/GenBank/DDBJ databases">
        <title>In-depth cultivation of the pig gut microbiome towards novel bacterial diversity and tailored functional studies.</title>
        <authorList>
            <person name="Wylensek D."/>
            <person name="Hitch T.C.A."/>
            <person name="Clavel T."/>
        </authorList>
    </citation>
    <scope>NUCLEOTIDE SEQUENCE [LARGE SCALE GENOMIC DNA]</scope>
    <source>
        <strain evidence="2 3">NM-380-WT-3C1</strain>
    </source>
</reference>